<dbReference type="InterPro" id="IPR012349">
    <property type="entry name" value="Split_barrel_FMN-bd"/>
</dbReference>
<accession>A0A6P1CY41</accession>
<dbReference type="NCBIfam" id="TIGR00026">
    <property type="entry name" value="hi_GC_TIGR00026"/>
    <property type="match status" value="1"/>
</dbReference>
<name>A0A6P1CY41_9NOCA</name>
<comment type="caution">
    <text evidence="1">The sequence shown here is derived from an EMBL/GenBank/DDBJ whole genome shotgun (WGS) entry which is preliminary data.</text>
</comment>
<evidence type="ECO:0000313" key="2">
    <source>
        <dbReference type="Proteomes" id="UP000471166"/>
    </source>
</evidence>
<dbReference type="RefSeq" id="WP_163847948.1">
    <property type="nucleotide sequence ID" value="NZ_AP026975.1"/>
</dbReference>
<reference evidence="1 2" key="1">
    <citation type="submission" date="2020-01" db="EMBL/GenBank/DDBJ databases">
        <title>Genetics and antimicrobial susceptibilities of Nocardia species isolated from the soil; a comparison with species isolated from humans.</title>
        <authorList>
            <person name="Carrasco G."/>
            <person name="Monzon S."/>
            <person name="Sansegundo M."/>
            <person name="Garcia E."/>
            <person name="Garrido N."/>
            <person name="Medina M.J."/>
            <person name="Villalon P."/>
            <person name="Ramirez-Arocha A.C."/>
            <person name="Jimenez P."/>
            <person name="Cuesta I."/>
            <person name="Valdezate S."/>
        </authorList>
    </citation>
    <scope>NUCLEOTIDE SEQUENCE [LARGE SCALE GENOMIC DNA]</scope>
    <source>
        <strain evidence="1 2">CNM20110626</strain>
    </source>
</reference>
<evidence type="ECO:0000313" key="1">
    <source>
        <dbReference type="EMBL" id="NEW36444.1"/>
    </source>
</evidence>
<dbReference type="InterPro" id="IPR004378">
    <property type="entry name" value="F420H2_quin_Rdtase"/>
</dbReference>
<dbReference type="Pfam" id="PF04075">
    <property type="entry name" value="F420H2_quin_red"/>
    <property type="match status" value="1"/>
</dbReference>
<protein>
    <submittedName>
        <fullName evidence="1">Nitroreductase family deazaflavin-dependent oxidoreductase</fullName>
    </submittedName>
</protein>
<gene>
    <name evidence="1" type="ORF">GV791_28355</name>
</gene>
<proteinExistence type="predicted"/>
<dbReference type="EMBL" id="JAAGVB010000076">
    <property type="protein sequence ID" value="NEW36444.1"/>
    <property type="molecule type" value="Genomic_DNA"/>
</dbReference>
<dbReference type="GO" id="GO:0016491">
    <property type="term" value="F:oxidoreductase activity"/>
    <property type="evidence" value="ECO:0007669"/>
    <property type="project" value="InterPro"/>
</dbReference>
<dbReference type="AlphaFoldDB" id="A0A6P1CY41"/>
<dbReference type="Gene3D" id="2.30.110.10">
    <property type="entry name" value="Electron Transport, Fmn-binding Protein, Chain A"/>
    <property type="match status" value="1"/>
</dbReference>
<organism evidence="1 2">
    <name type="scientific">Nocardia cyriacigeorgica</name>
    <dbReference type="NCBI Taxonomy" id="135487"/>
    <lineage>
        <taxon>Bacteria</taxon>
        <taxon>Bacillati</taxon>
        <taxon>Actinomycetota</taxon>
        <taxon>Actinomycetes</taxon>
        <taxon>Mycobacteriales</taxon>
        <taxon>Nocardiaceae</taxon>
        <taxon>Nocardia</taxon>
    </lineage>
</organism>
<sequence length="137" mass="15472">MTQSTRPHGVLRFWRLSGPGAKFLAPVVPFWVVLETTGRHSGQPRRKPLARGITEGTQMLLVSVHGRRADWVRNIEADPRVRLRTGLRWRDGVASVEPLTPQQLQRFSSYIRSVAGRFAMDGTEQVLVRIDTNSSAR</sequence>
<dbReference type="Proteomes" id="UP000471166">
    <property type="component" value="Unassembled WGS sequence"/>
</dbReference>